<reference evidence="3" key="1">
    <citation type="journal article" date="2019" name="Int. J. Syst. Evol. Microbiol.">
        <title>The Global Catalogue of Microorganisms (GCM) 10K type strain sequencing project: providing services to taxonomists for standard genome sequencing and annotation.</title>
        <authorList>
            <consortium name="The Broad Institute Genomics Platform"/>
            <consortium name="The Broad Institute Genome Sequencing Center for Infectious Disease"/>
            <person name="Wu L."/>
            <person name="Ma J."/>
        </authorList>
    </citation>
    <scope>NUCLEOTIDE SEQUENCE [LARGE SCALE GENOMIC DNA]</scope>
    <source>
        <strain evidence="3">CCUG 43114</strain>
    </source>
</reference>
<proteinExistence type="predicted"/>
<comment type="caution">
    <text evidence="2">The sequence shown here is derived from an EMBL/GenBank/DDBJ whole genome shotgun (WGS) entry which is preliminary data.</text>
</comment>
<keyword evidence="3" id="KW-1185">Reference proteome</keyword>
<organism evidence="2 3">
    <name type="scientific">Aquipuribacter nitratireducens</name>
    <dbReference type="NCBI Taxonomy" id="650104"/>
    <lineage>
        <taxon>Bacteria</taxon>
        <taxon>Bacillati</taxon>
        <taxon>Actinomycetota</taxon>
        <taxon>Actinomycetes</taxon>
        <taxon>Micrococcales</taxon>
        <taxon>Intrasporangiaceae</taxon>
        <taxon>Aquipuribacter</taxon>
    </lineage>
</organism>
<gene>
    <name evidence="2" type="ORF">ACFPJ6_09305</name>
</gene>
<evidence type="ECO:0000256" key="1">
    <source>
        <dbReference type="SAM" id="MobiDB-lite"/>
    </source>
</evidence>
<dbReference type="RefSeq" id="WP_340270861.1">
    <property type="nucleotide sequence ID" value="NZ_JBBEOG010000008.1"/>
</dbReference>
<feature type="region of interest" description="Disordered" evidence="1">
    <location>
        <begin position="1"/>
        <end position="43"/>
    </location>
</feature>
<accession>A0ABW0GMQ9</accession>
<dbReference type="EMBL" id="JBHSLD010000007">
    <property type="protein sequence ID" value="MFC5380987.1"/>
    <property type="molecule type" value="Genomic_DNA"/>
</dbReference>
<protein>
    <recommendedName>
        <fullName evidence="4">DUF5666 domain-containing protein</fullName>
    </recommendedName>
</protein>
<evidence type="ECO:0008006" key="4">
    <source>
        <dbReference type="Google" id="ProtNLM"/>
    </source>
</evidence>
<sequence>MTLAACGGDSAGPESGVDLTEVADEDPTAGPGASEPATDPLAGDTVTVTGTVADLVSEVALRLGAEADETLLVMTVDQTLAEAGLASSDEDVVEEEIIEEERILQVTGTVRRYDPEEFEARYAANFEGLYEDSIGENVLVADSITTLPGQDVSVVGEVDEVLADAVFRVDGVDWEVVVVEEDTARVAEGDVVEVAGTVRRLDLATLEEELGADLDDELYADVEGRLVLVADSVRPVTASP</sequence>
<name>A0ABW0GMQ9_9MICO</name>
<evidence type="ECO:0000313" key="3">
    <source>
        <dbReference type="Proteomes" id="UP001596122"/>
    </source>
</evidence>
<evidence type="ECO:0000313" key="2">
    <source>
        <dbReference type="EMBL" id="MFC5380987.1"/>
    </source>
</evidence>
<dbReference type="Proteomes" id="UP001596122">
    <property type="component" value="Unassembled WGS sequence"/>
</dbReference>